<evidence type="ECO:0000313" key="3">
    <source>
        <dbReference type="EMBL" id="AAC07252.1"/>
    </source>
</evidence>
<gene>
    <name evidence="3" type="ordered locus">aq_1247</name>
</gene>
<dbReference type="AlphaFoldDB" id="O67290"/>
<reference evidence="3 4" key="1">
    <citation type="journal article" date="1998" name="Nature">
        <title>The complete genome of the hyperthermophilic bacterium Aquifex aeolicus.</title>
        <authorList>
            <person name="Deckert G."/>
            <person name="Warren P.V."/>
            <person name="Gaasterland T."/>
            <person name="Young W.G."/>
            <person name="Lenox A.L."/>
            <person name="Graham D.E."/>
            <person name="Overbeek R."/>
            <person name="Snead M.A."/>
            <person name="Keller M."/>
            <person name="Aujay M."/>
            <person name="Huber R."/>
            <person name="Feldman R.A."/>
            <person name="Short J.M."/>
            <person name="Olson G.J."/>
            <person name="Swanson R.V."/>
        </authorList>
    </citation>
    <scope>NUCLEOTIDE SEQUENCE [LARGE SCALE GENOMIC DNA]</scope>
    <source>
        <strain evidence="3 4">VF5</strain>
    </source>
</reference>
<dbReference type="Pfam" id="PF09976">
    <property type="entry name" value="TPR_21"/>
    <property type="match status" value="1"/>
</dbReference>
<dbReference type="EMBL" id="AE000657">
    <property type="protein sequence ID" value="AAC07252.1"/>
    <property type="molecule type" value="Genomic_DNA"/>
</dbReference>
<keyword evidence="4" id="KW-1185">Reference proteome</keyword>
<accession>O67290</accession>
<dbReference type="PIR" id="G70407">
    <property type="entry name" value="G70407"/>
</dbReference>
<dbReference type="PROSITE" id="PS51257">
    <property type="entry name" value="PROKAR_LIPOPROTEIN"/>
    <property type="match status" value="1"/>
</dbReference>
<dbReference type="InterPro" id="IPR011990">
    <property type="entry name" value="TPR-like_helical_dom_sf"/>
</dbReference>
<proteinExistence type="predicted"/>
<evidence type="ECO:0000259" key="2">
    <source>
        <dbReference type="Pfam" id="PF09976"/>
    </source>
</evidence>
<feature type="coiled-coil region" evidence="1">
    <location>
        <begin position="22"/>
        <end position="105"/>
    </location>
</feature>
<dbReference type="EnsemblBacteria" id="AAC07252">
    <property type="protein sequence ID" value="AAC07252"/>
    <property type="gene ID" value="aq_1247"/>
</dbReference>
<dbReference type="SUPFAM" id="SSF48452">
    <property type="entry name" value="TPR-like"/>
    <property type="match status" value="1"/>
</dbReference>
<evidence type="ECO:0000313" key="4">
    <source>
        <dbReference type="Proteomes" id="UP000000798"/>
    </source>
</evidence>
<dbReference type="KEGG" id="aae:aq_1247"/>
<sequence>MKKYSILLLPFILASCAPVSESQFTEQRLSELEIKVAKLEERQEKIEEQLEEINKRLDYITKSIAKREIKSYKEPEEEKPPFEEVKSTEDEKAEYENALELYKMKQLNEARDAFVEFIKKYPNSKYTDNAYFWLGKTFYELGNTERAKQIFNVLIKKCKSGELPDCNKLPDTYFMLVKISLDEGNIEEANRYLSILEEKFPDAEATQRAKELIYKTP</sequence>
<dbReference type="Gene3D" id="1.25.40.10">
    <property type="entry name" value="Tetratricopeptide repeat domain"/>
    <property type="match status" value="1"/>
</dbReference>
<dbReference type="HOGENOM" id="CLU_044315_3_1_0"/>
<feature type="domain" description="Ancillary SecYEG translocon subunit/Cell division coordinator CpoB TPR" evidence="2">
    <location>
        <begin position="88"/>
        <end position="194"/>
    </location>
</feature>
<dbReference type="RefSeq" id="WP_010880792.1">
    <property type="nucleotide sequence ID" value="NC_000918.1"/>
</dbReference>
<keyword evidence="1" id="KW-0175">Coiled coil</keyword>
<dbReference type="SMR" id="O67290"/>
<dbReference type="OrthoDB" id="13540at2"/>
<dbReference type="eggNOG" id="COG1729">
    <property type="taxonomic scope" value="Bacteria"/>
</dbReference>
<protein>
    <recommendedName>
        <fullName evidence="2">Ancillary SecYEG translocon subunit/Cell division coordinator CpoB TPR domain-containing protein</fullName>
    </recommendedName>
</protein>
<dbReference type="STRING" id="224324.aq_1247"/>
<name>O67290_AQUAE</name>
<dbReference type="Proteomes" id="UP000000798">
    <property type="component" value="Chromosome"/>
</dbReference>
<organism evidence="3 4">
    <name type="scientific">Aquifex aeolicus (strain VF5)</name>
    <dbReference type="NCBI Taxonomy" id="224324"/>
    <lineage>
        <taxon>Bacteria</taxon>
        <taxon>Pseudomonadati</taxon>
        <taxon>Aquificota</taxon>
        <taxon>Aquificia</taxon>
        <taxon>Aquificales</taxon>
        <taxon>Aquificaceae</taxon>
        <taxon>Aquifex</taxon>
    </lineage>
</organism>
<dbReference type="InterPro" id="IPR018704">
    <property type="entry name" value="SecYEG/CpoB_TPR"/>
</dbReference>
<evidence type="ECO:0000256" key="1">
    <source>
        <dbReference type="SAM" id="Coils"/>
    </source>
</evidence>
<dbReference type="InParanoid" id="O67290"/>